<comment type="similarity">
    <text evidence="3">In the N-terminal section; belongs to the phytochrome family.</text>
</comment>
<evidence type="ECO:0000256" key="17">
    <source>
        <dbReference type="ARBA" id="ARBA00074306"/>
    </source>
</evidence>
<feature type="transmembrane region" description="Helical" evidence="19">
    <location>
        <begin position="208"/>
        <end position="227"/>
    </location>
</feature>
<keyword evidence="6" id="KW-1003">Cell membrane</keyword>
<evidence type="ECO:0000256" key="13">
    <source>
        <dbReference type="ARBA" id="ARBA00022989"/>
    </source>
</evidence>
<keyword evidence="15 19" id="KW-0472">Membrane</keyword>
<evidence type="ECO:0000256" key="19">
    <source>
        <dbReference type="SAM" id="Phobius"/>
    </source>
</evidence>
<evidence type="ECO:0000256" key="11">
    <source>
        <dbReference type="ARBA" id="ARBA00022777"/>
    </source>
</evidence>
<dbReference type="Gene3D" id="3.30.565.10">
    <property type="entry name" value="Histidine kinase-like ATPase, C-terminal domain"/>
    <property type="match status" value="1"/>
</dbReference>
<evidence type="ECO:0000259" key="20">
    <source>
        <dbReference type="PROSITE" id="PS50109"/>
    </source>
</evidence>
<keyword evidence="12" id="KW-0547">Nucleotide-binding</keyword>
<evidence type="ECO:0000256" key="3">
    <source>
        <dbReference type="ARBA" id="ARBA00006402"/>
    </source>
</evidence>
<protein>
    <recommendedName>
        <fullName evidence="17">Circadian input-output histidine kinase CikA</fullName>
        <ecNumber evidence="4">2.7.13.3</ecNumber>
    </recommendedName>
    <alternativeName>
        <fullName evidence="5">Stage 0 sporulation protein A homolog</fullName>
    </alternativeName>
</protein>
<dbReference type="Gene3D" id="3.40.50.2300">
    <property type="match status" value="1"/>
</dbReference>
<feature type="transmembrane region" description="Helical" evidence="19">
    <location>
        <begin position="86"/>
        <end position="105"/>
    </location>
</feature>
<reference evidence="23" key="1">
    <citation type="submission" date="2016-10" db="EMBL/GenBank/DDBJ databases">
        <authorList>
            <person name="Varghese N."/>
            <person name="Submissions S."/>
        </authorList>
    </citation>
    <scope>NUCLEOTIDE SEQUENCE [LARGE SCALE GENOMIC DNA]</scope>
    <source>
        <strain evidence="23">XBD2006</strain>
    </source>
</reference>
<dbReference type="InterPro" id="IPR011006">
    <property type="entry name" value="CheY-like_superfamily"/>
</dbReference>
<dbReference type="SMART" id="SM00388">
    <property type="entry name" value="HisKA"/>
    <property type="match status" value="1"/>
</dbReference>
<dbReference type="SUPFAM" id="SSF47384">
    <property type="entry name" value="Homodimeric domain of signal transducing histidine kinase"/>
    <property type="match status" value="1"/>
</dbReference>
<dbReference type="InterPro" id="IPR008207">
    <property type="entry name" value="Sig_transdc_His_kin_Hpt_dom"/>
</dbReference>
<dbReference type="SMART" id="SM00387">
    <property type="entry name" value="HATPase_c"/>
    <property type="match status" value="1"/>
</dbReference>
<dbReference type="GO" id="GO:0009927">
    <property type="term" value="F:histidine phosphotransfer kinase activity"/>
    <property type="evidence" value="ECO:0007669"/>
    <property type="project" value="TreeGrafter"/>
</dbReference>
<dbReference type="Gene3D" id="1.10.287.130">
    <property type="match status" value="1"/>
</dbReference>
<evidence type="ECO:0000256" key="1">
    <source>
        <dbReference type="ARBA" id="ARBA00000085"/>
    </source>
</evidence>
<dbReference type="InterPro" id="IPR004358">
    <property type="entry name" value="Sig_transdc_His_kin-like_C"/>
</dbReference>
<dbReference type="RefSeq" id="WP_074461134.1">
    <property type="nucleotide sequence ID" value="NZ_FMUR01000003.1"/>
</dbReference>
<dbReference type="InterPro" id="IPR005467">
    <property type="entry name" value="His_kinase_dom"/>
</dbReference>
<evidence type="ECO:0000313" key="22">
    <source>
        <dbReference type="EMBL" id="SCX78362.1"/>
    </source>
</evidence>
<dbReference type="AlphaFoldDB" id="A0A1G5AKF0"/>
<dbReference type="GO" id="GO:0005886">
    <property type="term" value="C:plasma membrane"/>
    <property type="evidence" value="ECO:0007669"/>
    <property type="project" value="UniProtKB-SubCell"/>
</dbReference>
<dbReference type="PANTHER" id="PTHR43047">
    <property type="entry name" value="TWO-COMPONENT HISTIDINE PROTEIN KINASE"/>
    <property type="match status" value="1"/>
</dbReference>
<feature type="modified residue" description="4-aspartylphosphate" evidence="18">
    <location>
        <position position="664"/>
    </location>
</feature>
<accession>A0A1G5AKF0</accession>
<feature type="transmembrane region" description="Helical" evidence="19">
    <location>
        <begin position="50"/>
        <end position="74"/>
    </location>
</feature>
<dbReference type="PANTHER" id="PTHR43047:SF66">
    <property type="entry name" value="HISKA"/>
    <property type="match status" value="1"/>
</dbReference>
<feature type="domain" description="Response regulatory" evidence="21">
    <location>
        <begin position="615"/>
        <end position="733"/>
    </location>
</feature>
<keyword evidence="12" id="KW-0067">ATP-binding</keyword>
<dbReference type="SMART" id="SM00448">
    <property type="entry name" value="REC"/>
    <property type="match status" value="1"/>
</dbReference>
<dbReference type="Pfam" id="PF02518">
    <property type="entry name" value="HATPase_c"/>
    <property type="match status" value="1"/>
</dbReference>
<dbReference type="OrthoDB" id="9813048at2"/>
<evidence type="ECO:0000256" key="6">
    <source>
        <dbReference type="ARBA" id="ARBA00022475"/>
    </source>
</evidence>
<dbReference type="Gene3D" id="1.20.120.160">
    <property type="entry name" value="HPT domain"/>
    <property type="match status" value="1"/>
</dbReference>
<dbReference type="SUPFAM" id="SSF52172">
    <property type="entry name" value="CheY-like"/>
    <property type="match status" value="1"/>
</dbReference>
<dbReference type="Pfam" id="PF00072">
    <property type="entry name" value="Response_reg"/>
    <property type="match status" value="1"/>
</dbReference>
<evidence type="ECO:0000256" key="15">
    <source>
        <dbReference type="ARBA" id="ARBA00023136"/>
    </source>
</evidence>
<dbReference type="InterPro" id="IPR003661">
    <property type="entry name" value="HisK_dim/P_dom"/>
</dbReference>
<name>A0A1G5AKF0_9FIRM</name>
<dbReference type="PROSITE" id="PS50110">
    <property type="entry name" value="RESPONSE_REGULATORY"/>
    <property type="match status" value="1"/>
</dbReference>
<dbReference type="FunFam" id="3.30.565.10:FF:000010">
    <property type="entry name" value="Sensor histidine kinase RcsC"/>
    <property type="match status" value="1"/>
</dbReference>
<evidence type="ECO:0000256" key="7">
    <source>
        <dbReference type="ARBA" id="ARBA00022519"/>
    </source>
</evidence>
<evidence type="ECO:0000256" key="2">
    <source>
        <dbReference type="ARBA" id="ARBA00004429"/>
    </source>
</evidence>
<proteinExistence type="inferred from homology"/>
<keyword evidence="10 19" id="KW-0812">Transmembrane</keyword>
<dbReference type="SUPFAM" id="SSF47226">
    <property type="entry name" value="Histidine-containing phosphotransfer domain, HPT domain"/>
    <property type="match status" value="1"/>
</dbReference>
<feature type="domain" description="Histidine kinase" evidence="20">
    <location>
        <begin position="353"/>
        <end position="582"/>
    </location>
</feature>
<dbReference type="CDD" id="cd17546">
    <property type="entry name" value="REC_hyHK_CKI1_RcsC-like"/>
    <property type="match status" value="1"/>
</dbReference>
<keyword evidence="9" id="KW-0808">Transferase</keyword>
<evidence type="ECO:0000256" key="4">
    <source>
        <dbReference type="ARBA" id="ARBA00012438"/>
    </source>
</evidence>
<dbReference type="Pfam" id="PF00512">
    <property type="entry name" value="HisKA"/>
    <property type="match status" value="1"/>
</dbReference>
<dbReference type="GO" id="GO:0000155">
    <property type="term" value="F:phosphorelay sensor kinase activity"/>
    <property type="evidence" value="ECO:0007669"/>
    <property type="project" value="InterPro"/>
</dbReference>
<keyword evidence="8 18" id="KW-0597">Phosphoprotein</keyword>
<dbReference type="InterPro" id="IPR001789">
    <property type="entry name" value="Sig_transdc_resp-reg_receiver"/>
</dbReference>
<dbReference type="InterPro" id="IPR036641">
    <property type="entry name" value="HPT_dom_sf"/>
</dbReference>
<organism evidence="22 23">
    <name type="scientific">Butyrivibrio hungatei</name>
    <dbReference type="NCBI Taxonomy" id="185008"/>
    <lineage>
        <taxon>Bacteria</taxon>
        <taxon>Bacillati</taxon>
        <taxon>Bacillota</taxon>
        <taxon>Clostridia</taxon>
        <taxon>Lachnospirales</taxon>
        <taxon>Lachnospiraceae</taxon>
        <taxon>Butyrivibrio</taxon>
    </lineage>
</organism>
<dbReference type="EMBL" id="FMUR01000003">
    <property type="protein sequence ID" value="SCX78362.1"/>
    <property type="molecule type" value="Genomic_DNA"/>
</dbReference>
<dbReference type="CDD" id="cd00082">
    <property type="entry name" value="HisKA"/>
    <property type="match status" value="1"/>
</dbReference>
<dbReference type="InterPro" id="IPR036890">
    <property type="entry name" value="HATPase_C_sf"/>
</dbReference>
<evidence type="ECO:0000256" key="10">
    <source>
        <dbReference type="ARBA" id="ARBA00022692"/>
    </source>
</evidence>
<evidence type="ECO:0000256" key="16">
    <source>
        <dbReference type="ARBA" id="ARBA00024867"/>
    </source>
</evidence>
<keyword evidence="23" id="KW-1185">Reference proteome</keyword>
<sequence length="949" mass="107288">MRRSKYFVFSTKRNRVDLTLVLVASLLTLLFANLLRNVGADSILRTVKYIPIMLVTAFCGIIPGMIGLVLIFFFGSFLQGSIMYHAFAYLLISCAVDILTRIGFFKKVLKVILASMILQFILGDLWGFCKLVLNGAGIAGFDPGKLIPLFFREAPGCLFTCFFIYIMFKILPDNIKLQLGSGMYYVDTTRLDEDDRYMVEGKSRIGNVVMRVIVFEAILLGIIAEIASRELYADMTLQGGIEMAMLISIIVTPLAIFVNNYAQFRIAEPIRILSNAVTDIYNSEETDINASVEGVHRLRIATNDEIEDLYHAIDLTFYRFMEYIELVKSRQHIEDQLRVEKSSNEAKSRFLSNMSHEIRTPINAVLGFDEMILRECKDDNIISYAMDIQSSGKTLLALINDILDFSKIEAGKMEIIPGEYELGSMLNDVINMIEVKVNEKGLDFITNISEDIPHVLYGDETRIKQCIMNLLTNAVKYTDVGSVTMDIYMKDYDPVAHDDMFDEKIILGVRITDTGIGIKEEDIDKLTHAFERVDEKRNKTIEGTGLGISIVTNLLGLMGAKLDVKSEYGKGSEFSFEIAQTVINREPLGDFAKDYRQSKASKKEYKESFHAPKARVLVVDDISTNLTVIQGLLKKTLISVDTALSGRKALEYVTENKYDIIFLDHRMPELDGIQTLHMMKDMSNNMNKKTPVVALTANAVSGSREMYFREGFTNYLSKPVSPAKLEEMILSYLPSYKVSMPGDDDFVENDKEDEKEEDETTLKLMKVQGIDIKSAIARCGSSKVVVDVMQDFWLSIKERADLIEKYANDDLKNYMIYVHGLKSSAKAIGALELSEMAEHLEKCAEDKNRAEIEEKTPQLLELYRSYINKLSDVVGGTDDDAEKEVIPESELNEAFAAIKEFVSGSYFDSADDIMNMLSEYRIPDEYIEKYEKVKRLMAAVDRDGLLNIL</sequence>
<dbReference type="PRINTS" id="PR00344">
    <property type="entry name" value="BCTRLSENSOR"/>
</dbReference>
<comment type="catalytic activity">
    <reaction evidence="1">
        <text>ATP + protein L-histidine = ADP + protein N-phospho-L-histidine.</text>
        <dbReference type="EC" id="2.7.13.3"/>
    </reaction>
</comment>
<dbReference type="Pfam" id="PF01627">
    <property type="entry name" value="Hpt"/>
    <property type="match status" value="1"/>
</dbReference>
<keyword evidence="7" id="KW-0997">Cell inner membrane</keyword>
<evidence type="ECO:0000256" key="14">
    <source>
        <dbReference type="ARBA" id="ARBA00023012"/>
    </source>
</evidence>
<dbReference type="Proteomes" id="UP000183047">
    <property type="component" value="Unassembled WGS sequence"/>
</dbReference>
<keyword evidence="13 19" id="KW-1133">Transmembrane helix</keyword>
<evidence type="ECO:0000256" key="9">
    <source>
        <dbReference type="ARBA" id="ARBA00022679"/>
    </source>
</evidence>
<evidence type="ECO:0000259" key="21">
    <source>
        <dbReference type="PROSITE" id="PS50110"/>
    </source>
</evidence>
<dbReference type="PROSITE" id="PS50109">
    <property type="entry name" value="HIS_KIN"/>
    <property type="match status" value="1"/>
</dbReference>
<dbReference type="EC" id="2.7.13.3" evidence="4"/>
<keyword evidence="11 22" id="KW-0418">Kinase</keyword>
<evidence type="ECO:0000256" key="8">
    <source>
        <dbReference type="ARBA" id="ARBA00022553"/>
    </source>
</evidence>
<feature type="transmembrane region" description="Helical" evidence="19">
    <location>
        <begin position="154"/>
        <end position="171"/>
    </location>
</feature>
<feature type="transmembrane region" description="Helical" evidence="19">
    <location>
        <begin position="111"/>
        <end position="133"/>
    </location>
</feature>
<gene>
    <name evidence="22" type="ORF">SAMN02910451_00321</name>
</gene>
<comment type="function">
    <text evidence="16">May play the central regulatory role in sporulation. It may be an element of the effector pathway responsible for the activation of sporulation genes in response to nutritional stress. Spo0A may act in concert with spo0H (a sigma factor) to control the expression of some genes that are critical to the sporulation process.</text>
</comment>
<dbReference type="InterPro" id="IPR003594">
    <property type="entry name" value="HATPase_dom"/>
</dbReference>
<evidence type="ECO:0000313" key="23">
    <source>
        <dbReference type="Proteomes" id="UP000183047"/>
    </source>
</evidence>
<keyword evidence="14" id="KW-0902">Two-component regulatory system</keyword>
<comment type="subcellular location">
    <subcellularLocation>
        <location evidence="2">Cell inner membrane</location>
        <topology evidence="2">Multi-pass membrane protein</topology>
    </subcellularLocation>
</comment>
<evidence type="ECO:0000256" key="18">
    <source>
        <dbReference type="PROSITE-ProRule" id="PRU00169"/>
    </source>
</evidence>
<dbReference type="InterPro" id="IPR036097">
    <property type="entry name" value="HisK_dim/P_sf"/>
</dbReference>
<evidence type="ECO:0000256" key="5">
    <source>
        <dbReference type="ARBA" id="ARBA00018672"/>
    </source>
</evidence>
<evidence type="ECO:0000256" key="12">
    <source>
        <dbReference type="ARBA" id="ARBA00022840"/>
    </source>
</evidence>
<dbReference type="SUPFAM" id="SSF55874">
    <property type="entry name" value="ATPase domain of HSP90 chaperone/DNA topoisomerase II/histidine kinase"/>
    <property type="match status" value="1"/>
</dbReference>